<gene>
    <name evidence="2" type="ORF">MettiDRAFT_1288</name>
</gene>
<feature type="transmembrane region" description="Helical" evidence="1">
    <location>
        <begin position="59"/>
        <end position="82"/>
    </location>
</feature>
<evidence type="ECO:0000313" key="3">
    <source>
        <dbReference type="Proteomes" id="UP000019483"/>
    </source>
</evidence>
<name>W9DVZ2_METTI</name>
<dbReference type="OrthoDB" id="383163at2157"/>
<keyword evidence="1" id="KW-1133">Transmembrane helix</keyword>
<dbReference type="EMBL" id="AZAJ01000001">
    <property type="protein sequence ID" value="ETA67852.1"/>
    <property type="molecule type" value="Genomic_DNA"/>
</dbReference>
<reference evidence="2 3" key="1">
    <citation type="submission" date="2013-08" db="EMBL/GenBank/DDBJ databases">
        <authorList>
            <consortium name="DOE Joint Genome Institute"/>
            <person name="Eisen J."/>
            <person name="Huntemann M."/>
            <person name="Han J."/>
            <person name="Chen A."/>
            <person name="Kyrpides N."/>
            <person name="Mavromatis K."/>
            <person name="Markowitz V."/>
            <person name="Palaniappan K."/>
            <person name="Ivanova N."/>
            <person name="Schaumberg A."/>
            <person name="Pati A."/>
            <person name="Liolios K."/>
            <person name="Nordberg H.P."/>
            <person name="Cantor M.N."/>
            <person name="Hua S.X."/>
            <person name="Woyke T."/>
        </authorList>
    </citation>
    <scope>NUCLEOTIDE SEQUENCE [LARGE SCALE GENOMIC DNA]</scope>
    <source>
        <strain evidence="2 3">DSM 2278</strain>
    </source>
</reference>
<comment type="caution">
    <text evidence="2">The sequence shown here is derived from an EMBL/GenBank/DDBJ whole genome shotgun (WGS) entry which is preliminary data.</text>
</comment>
<protein>
    <submittedName>
        <fullName evidence="2">Uncharacterized protein</fullName>
    </submittedName>
</protein>
<organism evidence="2 3">
    <name type="scientific">Methanolobus tindarius DSM 2278</name>
    <dbReference type="NCBI Taxonomy" id="1090322"/>
    <lineage>
        <taxon>Archaea</taxon>
        <taxon>Methanobacteriati</taxon>
        <taxon>Methanobacteriota</taxon>
        <taxon>Stenosarchaea group</taxon>
        <taxon>Methanomicrobia</taxon>
        <taxon>Methanosarcinales</taxon>
        <taxon>Methanosarcinaceae</taxon>
        <taxon>Methanolobus</taxon>
    </lineage>
</organism>
<accession>W9DVZ2</accession>
<dbReference type="RefSeq" id="WP_023844988.1">
    <property type="nucleotide sequence ID" value="NZ_AZAJ01000001.1"/>
</dbReference>
<sequence>MDEINRKCCIYEAIKNMFDFHWDNTRDIERKATSLIGFVGIIFTIGTVIFSNVEQISHFGIISLGLGFFLLFVTIVASATVLKVRLWHSGYDIKEFMVKSNQSMITEEILDYLIKEYIESCNENNKMNYHISKYLKISYYTFIFGMLSFGIYITLQLFSNW</sequence>
<keyword evidence="1" id="KW-0812">Transmembrane</keyword>
<evidence type="ECO:0000313" key="2">
    <source>
        <dbReference type="EMBL" id="ETA67852.1"/>
    </source>
</evidence>
<feature type="transmembrane region" description="Helical" evidence="1">
    <location>
        <begin position="137"/>
        <end position="158"/>
    </location>
</feature>
<dbReference type="AlphaFoldDB" id="W9DVZ2"/>
<keyword evidence="3" id="KW-1185">Reference proteome</keyword>
<dbReference type="Proteomes" id="UP000019483">
    <property type="component" value="Unassembled WGS sequence"/>
</dbReference>
<evidence type="ECO:0000256" key="1">
    <source>
        <dbReference type="SAM" id="Phobius"/>
    </source>
</evidence>
<keyword evidence="1" id="KW-0472">Membrane</keyword>
<feature type="transmembrane region" description="Helical" evidence="1">
    <location>
        <begin position="35"/>
        <end position="53"/>
    </location>
</feature>
<proteinExistence type="predicted"/>